<accession>A0A1H9S3S2</accession>
<gene>
    <name evidence="1" type="ORF">SAMN04244573_04318</name>
</gene>
<evidence type="ECO:0000313" key="2">
    <source>
        <dbReference type="Proteomes" id="UP000199267"/>
    </source>
</evidence>
<sequence>MNIYPLYVFDCARHTDILPPRIEGVAMAEQVIVRLRDDELGPHPRFERLGMHLARHFPSLPETLPATAMEEEIEAYLDMEPFWIGDSPDHQLRRWTSALWVPEIIRIDQMPELLKLLLLLARQLCLDVYEEIYLPATSLTIPTGEGDRYRLFFDPVAGPKQFTGDAFRTFLIERLNVALAGLGFGYQAFFFSRRIEGGKQLILGPLCGRAPALSCEVRQIGCSDRLAATKHEIYGPSWSLPTYPRIFYVYLRGTQELARHGWKAQPFAASSYTTNEEEVDWMVSDLLGLPILERTRAVEGVDWLFSSEAVEEVFLDNLHGSRSIIDDYKRVTIYAHRAGSLRFGAIVADVEQRIAKQHSMVTERYRALVELCRTSVQPVGSGVA</sequence>
<protein>
    <submittedName>
        <fullName evidence="1">Uncharacterized protein</fullName>
    </submittedName>
</protein>
<dbReference type="AlphaFoldDB" id="A0A1H9S3S2"/>
<proteinExistence type="predicted"/>
<dbReference type="RefSeq" id="WP_090625325.1">
    <property type="nucleotide sequence ID" value="NZ_FOFJ01000091.1"/>
</dbReference>
<dbReference type="EMBL" id="FOFJ01000091">
    <property type="protein sequence ID" value="SER78779.1"/>
    <property type="molecule type" value="Genomic_DNA"/>
</dbReference>
<reference evidence="1 2" key="1">
    <citation type="submission" date="2016-10" db="EMBL/GenBank/DDBJ databases">
        <authorList>
            <person name="de Groot N.N."/>
        </authorList>
    </citation>
    <scope>NUCLEOTIDE SEQUENCE [LARGE SCALE GENOMIC DNA]</scope>
    <source>
        <strain evidence="1 2">DSM 378</strain>
    </source>
</reference>
<organism evidence="1 2">
    <name type="scientific">Azotobacter beijerinckii</name>
    <dbReference type="NCBI Taxonomy" id="170623"/>
    <lineage>
        <taxon>Bacteria</taxon>
        <taxon>Pseudomonadati</taxon>
        <taxon>Pseudomonadota</taxon>
        <taxon>Gammaproteobacteria</taxon>
        <taxon>Pseudomonadales</taxon>
        <taxon>Pseudomonadaceae</taxon>
        <taxon>Azotobacter</taxon>
    </lineage>
</organism>
<dbReference type="Proteomes" id="UP000199267">
    <property type="component" value="Unassembled WGS sequence"/>
</dbReference>
<name>A0A1H9S3S2_9GAMM</name>
<evidence type="ECO:0000313" key="1">
    <source>
        <dbReference type="EMBL" id="SER78779.1"/>
    </source>
</evidence>